<accession>A0A127Q2M8</accession>
<dbReference type="EMBL" id="CP013234">
    <property type="protein sequence ID" value="AMP04281.1"/>
    <property type="molecule type" value="Genomic_DNA"/>
</dbReference>
<dbReference type="AlphaFoldDB" id="A0A127Q2M8"/>
<proteinExistence type="predicted"/>
<evidence type="ECO:0008006" key="4">
    <source>
        <dbReference type="Google" id="ProtNLM"/>
    </source>
</evidence>
<dbReference type="STRING" id="279113.CPter91_1908"/>
<feature type="signal peptide" evidence="1">
    <location>
        <begin position="1"/>
        <end position="15"/>
    </location>
</feature>
<evidence type="ECO:0000313" key="2">
    <source>
        <dbReference type="EMBL" id="AMP04281.1"/>
    </source>
</evidence>
<evidence type="ECO:0000256" key="1">
    <source>
        <dbReference type="SAM" id="SignalP"/>
    </source>
</evidence>
<protein>
    <recommendedName>
        <fullName evidence="4">DUF2844 domain-containing protein</fullName>
    </recommendedName>
</protein>
<sequence>MAATLLLAAALPAWAALGGAVSSVEADRIALRGAPAAGAQAAAKAGAARDGSSAQPSALYSVQAFALYSVQAFALPNGTEVREFVAAGQVFGVAWQGASQPNLRQVFGDQMYEVYLQSLKEQGTPGSRTFVLRQSALVVHSFGLPGNFSGQAYLPQQLPAGVSAAVIK</sequence>
<dbReference type="KEGG" id="cpra:CPter91_1908"/>
<dbReference type="Proteomes" id="UP000074561">
    <property type="component" value="Chromosome"/>
</dbReference>
<evidence type="ECO:0000313" key="3">
    <source>
        <dbReference type="Proteomes" id="UP000074561"/>
    </source>
</evidence>
<dbReference type="Pfam" id="PF11005">
    <property type="entry name" value="DUF2844"/>
    <property type="match status" value="1"/>
</dbReference>
<reference evidence="2 3" key="1">
    <citation type="submission" date="2015-11" db="EMBL/GenBank/DDBJ databases">
        <title>Exploring the genomic traits of fungus-feeding bacterial genus Collimonas.</title>
        <authorList>
            <person name="Song C."/>
            <person name="Schmidt R."/>
            <person name="de Jager V."/>
            <person name="Krzyzanowska D."/>
            <person name="Jongedijk E."/>
            <person name="Cankar K."/>
            <person name="Beekwilder J."/>
            <person name="van Veen A."/>
            <person name="de Boer W."/>
            <person name="van Veen J.A."/>
            <person name="Garbeva P."/>
        </authorList>
    </citation>
    <scope>NUCLEOTIDE SEQUENCE [LARGE SCALE GENOMIC DNA]</scope>
    <source>
        <strain evidence="2 3">Ter91</strain>
    </source>
</reference>
<name>A0A127Q2M8_9BURK</name>
<dbReference type="PATRIC" id="fig|279113.9.peg.1895"/>
<feature type="chain" id="PRO_5013085326" description="DUF2844 domain-containing protein" evidence="1">
    <location>
        <begin position="16"/>
        <end position="168"/>
    </location>
</feature>
<keyword evidence="1" id="KW-0732">Signal</keyword>
<dbReference type="InterPro" id="IPR021267">
    <property type="entry name" value="DUF2844"/>
</dbReference>
<gene>
    <name evidence="2" type="ORF">CPter91_1908</name>
</gene>
<organism evidence="2 3">
    <name type="scientific">Collimonas pratensis</name>
    <dbReference type="NCBI Taxonomy" id="279113"/>
    <lineage>
        <taxon>Bacteria</taxon>
        <taxon>Pseudomonadati</taxon>
        <taxon>Pseudomonadota</taxon>
        <taxon>Betaproteobacteria</taxon>
        <taxon>Burkholderiales</taxon>
        <taxon>Oxalobacteraceae</taxon>
        <taxon>Collimonas</taxon>
    </lineage>
</organism>